<keyword evidence="2" id="KW-1185">Reference proteome</keyword>
<organism evidence="1 2">
    <name type="scientific">Bionectria ochroleuca</name>
    <name type="common">Gliocladium roseum</name>
    <dbReference type="NCBI Taxonomy" id="29856"/>
    <lineage>
        <taxon>Eukaryota</taxon>
        <taxon>Fungi</taxon>
        <taxon>Dikarya</taxon>
        <taxon>Ascomycota</taxon>
        <taxon>Pezizomycotina</taxon>
        <taxon>Sordariomycetes</taxon>
        <taxon>Hypocreomycetidae</taxon>
        <taxon>Hypocreales</taxon>
        <taxon>Bionectriaceae</taxon>
        <taxon>Clonostachys</taxon>
    </lineage>
</organism>
<reference evidence="1 2" key="1">
    <citation type="submission" date="2019-06" db="EMBL/GenBank/DDBJ databases">
        <authorList>
            <person name="Broberg M."/>
        </authorList>
    </citation>
    <scope>NUCLEOTIDE SEQUENCE [LARGE SCALE GENOMIC DNA]</scope>
</reference>
<protein>
    <submittedName>
        <fullName evidence="1">Uncharacterized protein</fullName>
    </submittedName>
</protein>
<evidence type="ECO:0000313" key="1">
    <source>
        <dbReference type="EMBL" id="VUC31830.1"/>
    </source>
</evidence>
<dbReference type="Proteomes" id="UP000766486">
    <property type="component" value="Unassembled WGS sequence"/>
</dbReference>
<gene>
    <name evidence="1" type="ORF">CLO192961_LOCUS315683</name>
</gene>
<name>A0ABY6UKU7_BIOOC</name>
<sequence>MDQTDEPVKNFIQLYALVLLLERAHDALKQIREKVQTATDCAEKTKEIESSVKWLEKRSLTILNGGLSREAYDHPKSCDVARKVMAWMNELEAMIDEDEVRKLAEREEVVYHASLVAAGGSIKDLERLHAEGVKAVIVPKDSADPNESTWWQRWLKGFHASLRE</sequence>
<evidence type="ECO:0000313" key="2">
    <source>
        <dbReference type="Proteomes" id="UP000766486"/>
    </source>
</evidence>
<accession>A0ABY6UKU7</accession>
<comment type="caution">
    <text evidence="1">The sequence shown here is derived from an EMBL/GenBank/DDBJ whole genome shotgun (WGS) entry which is preliminary data.</text>
</comment>
<proteinExistence type="predicted"/>
<dbReference type="EMBL" id="CABFNS010000837">
    <property type="protein sequence ID" value="VUC31830.1"/>
    <property type="molecule type" value="Genomic_DNA"/>
</dbReference>